<protein>
    <submittedName>
        <fullName evidence="9">General secretion pathway protein J</fullName>
    </submittedName>
</protein>
<evidence type="ECO:0000256" key="2">
    <source>
        <dbReference type="ARBA" id="ARBA00022475"/>
    </source>
</evidence>
<feature type="transmembrane region" description="Helical" evidence="8">
    <location>
        <begin position="12"/>
        <end position="33"/>
    </location>
</feature>
<evidence type="ECO:0000256" key="3">
    <source>
        <dbReference type="ARBA" id="ARBA00022481"/>
    </source>
</evidence>
<evidence type="ECO:0000256" key="6">
    <source>
        <dbReference type="ARBA" id="ARBA00022989"/>
    </source>
</evidence>
<dbReference type="RefSeq" id="WP_076197639.1">
    <property type="nucleotide sequence ID" value="NZ_CP019236.1"/>
</dbReference>
<dbReference type="InterPro" id="IPR051621">
    <property type="entry name" value="T2SS_protein_J"/>
</dbReference>
<sequence>MRPAATQSGFTLVELLVALVVMAMLAVLSWQGLDGMTRAQERTRQRADEILSLQAGLGQWKADLDALVHLPSFNAIEWDGRGLSMVRLSSDPQAAGPLVVAWTRRNVDGTDQWLRWQSPPVRNRTELSQAWAQAALWAQNPGEEQRRREVAVTPLADWTLYYYRDGAWTNPQSSAASSVDPATGQAVDSAIPDGVRLVLTLPAGQALAGVLTQDWVRPTVGGGKS</sequence>
<evidence type="ECO:0000256" key="4">
    <source>
        <dbReference type="ARBA" id="ARBA00022519"/>
    </source>
</evidence>
<dbReference type="KEGG" id="rhy:RD110_06060"/>
<dbReference type="GO" id="GO:0005886">
    <property type="term" value="C:plasma membrane"/>
    <property type="evidence" value="ECO:0007669"/>
    <property type="project" value="UniProtKB-SubCell"/>
</dbReference>
<dbReference type="InterPro" id="IPR012902">
    <property type="entry name" value="N_methyl_site"/>
</dbReference>
<dbReference type="Proteomes" id="UP000186609">
    <property type="component" value="Chromosome"/>
</dbReference>
<gene>
    <name evidence="9" type="ORF">RD110_06060</name>
</gene>
<keyword evidence="3" id="KW-0488">Methylation</keyword>
<evidence type="ECO:0000256" key="7">
    <source>
        <dbReference type="ARBA" id="ARBA00023136"/>
    </source>
</evidence>
<keyword evidence="2" id="KW-1003">Cell membrane</keyword>
<proteinExistence type="predicted"/>
<name>A0A1P8JSS4_9BURK</name>
<evidence type="ECO:0000256" key="5">
    <source>
        <dbReference type="ARBA" id="ARBA00022692"/>
    </source>
</evidence>
<organism evidence="9 10">
    <name type="scientific">Rhodoferax koreensis</name>
    <dbReference type="NCBI Taxonomy" id="1842727"/>
    <lineage>
        <taxon>Bacteria</taxon>
        <taxon>Pseudomonadati</taxon>
        <taxon>Pseudomonadota</taxon>
        <taxon>Betaproteobacteria</taxon>
        <taxon>Burkholderiales</taxon>
        <taxon>Comamonadaceae</taxon>
        <taxon>Rhodoferax</taxon>
    </lineage>
</organism>
<dbReference type="GO" id="GO:0015627">
    <property type="term" value="C:type II protein secretion system complex"/>
    <property type="evidence" value="ECO:0007669"/>
    <property type="project" value="InterPro"/>
</dbReference>
<dbReference type="EMBL" id="CP019236">
    <property type="protein sequence ID" value="APW36812.1"/>
    <property type="molecule type" value="Genomic_DNA"/>
</dbReference>
<keyword evidence="6 8" id="KW-1133">Transmembrane helix</keyword>
<comment type="subcellular location">
    <subcellularLocation>
        <location evidence="1">Cell inner membrane</location>
        <topology evidence="1">Single-pass membrane protein</topology>
    </subcellularLocation>
</comment>
<dbReference type="NCBIfam" id="TIGR02532">
    <property type="entry name" value="IV_pilin_GFxxxE"/>
    <property type="match status" value="1"/>
</dbReference>
<dbReference type="PANTHER" id="PTHR39583">
    <property type="entry name" value="TYPE II SECRETION SYSTEM PROTEIN J-RELATED"/>
    <property type="match status" value="1"/>
</dbReference>
<dbReference type="Pfam" id="PF07963">
    <property type="entry name" value="N_methyl"/>
    <property type="match status" value="1"/>
</dbReference>
<keyword evidence="4" id="KW-0997">Cell inner membrane</keyword>
<accession>A0A1P8JSS4</accession>
<dbReference type="AlphaFoldDB" id="A0A1P8JSS4"/>
<keyword evidence="7 8" id="KW-0472">Membrane</keyword>
<evidence type="ECO:0000256" key="1">
    <source>
        <dbReference type="ARBA" id="ARBA00004377"/>
    </source>
</evidence>
<evidence type="ECO:0000313" key="9">
    <source>
        <dbReference type="EMBL" id="APW36812.1"/>
    </source>
</evidence>
<evidence type="ECO:0000313" key="10">
    <source>
        <dbReference type="Proteomes" id="UP000186609"/>
    </source>
</evidence>
<dbReference type="GO" id="GO:0015628">
    <property type="term" value="P:protein secretion by the type II secretion system"/>
    <property type="evidence" value="ECO:0007669"/>
    <property type="project" value="InterPro"/>
</dbReference>
<reference evidence="9 10" key="1">
    <citation type="submission" date="2017-01" db="EMBL/GenBank/DDBJ databases">
        <authorList>
            <person name="Mah S.A."/>
            <person name="Swanson W.J."/>
            <person name="Moy G.W."/>
            <person name="Vacquier V.D."/>
        </authorList>
    </citation>
    <scope>NUCLEOTIDE SEQUENCE [LARGE SCALE GENOMIC DNA]</scope>
    <source>
        <strain evidence="9 10">DCY110</strain>
    </source>
</reference>
<evidence type="ECO:0000256" key="8">
    <source>
        <dbReference type="SAM" id="Phobius"/>
    </source>
</evidence>
<keyword evidence="5 8" id="KW-0812">Transmembrane</keyword>
<dbReference type="SUPFAM" id="SSF54523">
    <property type="entry name" value="Pili subunits"/>
    <property type="match status" value="1"/>
</dbReference>
<dbReference type="InterPro" id="IPR000983">
    <property type="entry name" value="Bac_GSPG_pilin"/>
</dbReference>
<dbReference type="PROSITE" id="PS00409">
    <property type="entry name" value="PROKAR_NTER_METHYL"/>
    <property type="match status" value="1"/>
</dbReference>
<keyword evidence="10" id="KW-1185">Reference proteome</keyword>
<dbReference type="PRINTS" id="PR00813">
    <property type="entry name" value="BCTERIALGSPG"/>
</dbReference>
<dbReference type="STRING" id="1842727.RD110_06060"/>
<dbReference type="PANTHER" id="PTHR39583:SF2">
    <property type="entry name" value="TYPE II SECRETION SYSTEM PROTEIN J"/>
    <property type="match status" value="1"/>
</dbReference>
<dbReference type="InterPro" id="IPR045584">
    <property type="entry name" value="Pilin-like"/>
</dbReference>